<accession>A0A4R2PA55</accession>
<dbReference type="AlphaFoldDB" id="A0A4R2PA55"/>
<keyword evidence="4" id="KW-1185">Reference proteome</keyword>
<evidence type="ECO:0000259" key="2">
    <source>
        <dbReference type="SMART" id="SM00327"/>
    </source>
</evidence>
<dbReference type="EMBL" id="SLXK01000003">
    <property type="protein sequence ID" value="TCP31248.1"/>
    <property type="molecule type" value="Genomic_DNA"/>
</dbReference>
<dbReference type="RefSeq" id="WP_132743830.1">
    <property type="nucleotide sequence ID" value="NZ_SLXK01000003.1"/>
</dbReference>
<evidence type="ECO:0000256" key="1">
    <source>
        <dbReference type="SAM" id="MobiDB-lite"/>
    </source>
</evidence>
<dbReference type="SMART" id="SM00327">
    <property type="entry name" value="VWA"/>
    <property type="match status" value="1"/>
</dbReference>
<dbReference type="Proteomes" id="UP000295416">
    <property type="component" value="Unassembled WGS sequence"/>
</dbReference>
<dbReference type="OrthoDB" id="2370292at2"/>
<dbReference type="CDD" id="cd01454">
    <property type="entry name" value="vWA_norD_type"/>
    <property type="match status" value="1"/>
</dbReference>
<sequence>MKFLDFMEKRVDPFLKIKLTDLAKTLAHSSSLEVDFAFHSYYKKDQDLVTVSHYWTRLLDNHSIDGMKSDIYLRAFGNAHFTDYHIVNDYFDKLKQMVTPSFRKQLFCLLEDIRIEEAALAKRPGMIHAFQARRDLFQRRFRERYNYHKERKEWLDVLFCAFYLQLIEKPTILPGAIAKYKPAMREVALHCRELPDTKAVEKAVQFFCEELSDDFGDMTASYFTMHEESHNQADDKSPSQKKNELASTTSKETEDKEEKDAHEEKMPTWQQEQEQEGDSMLQFDLDEGTKTDLIGEGERQGDSGDQAFAGVQGASRDSDGKNYDDQEGLDSGDKPIAKLSSSQSLGDANRRAKAIMKPRRKPTPEEIDVYKAIKADILPVQKPLQQSIKKAIEQKHTAPRTDLHFGRLNKKLLRVLTDDNPRLFYKKEEESNQWDAAFSLLVDCSASMFDKMDETKAGLTLFHETLRSLNIPHSVTGFWEDALSADDQEQPNTFYQVISYDRSLIPGQGPHMMQLEPEEDNRDGFAIRLAVRALVRRQEKRKVLLIFTDGEPSAFSYSENGIVDTHEAVIEARRRGIEVIGVFLSNGEPQEREKETMATIYGNQSLVIPTIADIPSYITPLLKKLLLKSL</sequence>
<dbReference type="InterPro" id="IPR036465">
    <property type="entry name" value="vWFA_dom_sf"/>
</dbReference>
<gene>
    <name evidence="3" type="ORF">EV207_103131</name>
</gene>
<protein>
    <submittedName>
        <fullName evidence="3">Nitric oxide reductase activation protein</fullName>
    </submittedName>
</protein>
<dbReference type="Gene3D" id="3.40.50.410">
    <property type="entry name" value="von Willebrand factor, type A domain"/>
    <property type="match status" value="1"/>
</dbReference>
<proteinExistence type="predicted"/>
<reference evidence="3 4" key="1">
    <citation type="submission" date="2019-03" db="EMBL/GenBank/DDBJ databases">
        <title>Genomic Encyclopedia of Type Strains, Phase IV (KMG-IV): sequencing the most valuable type-strain genomes for metagenomic binning, comparative biology and taxonomic classification.</title>
        <authorList>
            <person name="Goeker M."/>
        </authorList>
    </citation>
    <scope>NUCLEOTIDE SEQUENCE [LARGE SCALE GENOMIC DNA]</scope>
    <source>
        <strain evidence="3 4">DSM 19377</strain>
    </source>
</reference>
<feature type="domain" description="VWFA" evidence="2">
    <location>
        <begin position="435"/>
        <end position="616"/>
    </location>
</feature>
<dbReference type="PANTHER" id="PTHR41248:SF1">
    <property type="entry name" value="NORD PROTEIN"/>
    <property type="match status" value="1"/>
</dbReference>
<feature type="region of interest" description="Disordered" evidence="1">
    <location>
        <begin position="292"/>
        <end position="353"/>
    </location>
</feature>
<evidence type="ECO:0000313" key="3">
    <source>
        <dbReference type="EMBL" id="TCP31248.1"/>
    </source>
</evidence>
<dbReference type="SUPFAM" id="SSF53300">
    <property type="entry name" value="vWA-like"/>
    <property type="match status" value="1"/>
</dbReference>
<organism evidence="3 4">
    <name type="scientific">Scopulibacillus darangshiensis</name>
    <dbReference type="NCBI Taxonomy" id="442528"/>
    <lineage>
        <taxon>Bacteria</taxon>
        <taxon>Bacillati</taxon>
        <taxon>Bacillota</taxon>
        <taxon>Bacilli</taxon>
        <taxon>Bacillales</taxon>
        <taxon>Sporolactobacillaceae</taxon>
        <taxon>Scopulibacillus</taxon>
    </lineage>
</organism>
<comment type="caution">
    <text evidence="3">The sequence shown here is derived from an EMBL/GenBank/DDBJ whole genome shotgun (WGS) entry which is preliminary data.</text>
</comment>
<dbReference type="InterPro" id="IPR002035">
    <property type="entry name" value="VWF_A"/>
</dbReference>
<dbReference type="PANTHER" id="PTHR41248">
    <property type="entry name" value="NORD PROTEIN"/>
    <property type="match status" value="1"/>
</dbReference>
<feature type="region of interest" description="Disordered" evidence="1">
    <location>
        <begin position="227"/>
        <end position="278"/>
    </location>
</feature>
<feature type="compositionally biased region" description="Basic and acidic residues" evidence="1">
    <location>
        <begin position="251"/>
        <end position="266"/>
    </location>
</feature>
<name>A0A4R2PA55_9BACL</name>
<feature type="compositionally biased region" description="Basic and acidic residues" evidence="1">
    <location>
        <begin position="227"/>
        <end position="244"/>
    </location>
</feature>
<evidence type="ECO:0000313" key="4">
    <source>
        <dbReference type="Proteomes" id="UP000295416"/>
    </source>
</evidence>
<dbReference type="InterPro" id="IPR051928">
    <property type="entry name" value="NorD/CobT"/>
</dbReference>